<evidence type="ECO:0000313" key="3">
    <source>
        <dbReference type="Proteomes" id="UP000255515"/>
    </source>
</evidence>
<reference evidence="2 3" key="1">
    <citation type="submission" date="2018-06" db="EMBL/GenBank/DDBJ databases">
        <authorList>
            <consortium name="Pathogen Informatics"/>
            <person name="Doyle S."/>
        </authorList>
    </citation>
    <scope>NUCLEOTIDE SEQUENCE [LARGE SCALE GENOMIC DNA]</scope>
    <source>
        <strain evidence="2 3">NCTC11661</strain>
    </source>
</reference>
<accession>A0A380ZVY4</accession>
<sequence length="175" mass="20508">MAQKIKKQLKINKMSTKFKTGDKVKVMHCFMNKQGKKGKLVVINEEENNGLVKFKDGSEYWYSLSNLERVKKKLKIKDFHIGRCYKLGSTCLKIDGVDSFGDFYGTMVTSFNNHSEIWCNTDLFNHPQDKKRFKEITREEFEKKLKAAKREMTRIYKQLKLESDEKANTKGTEMA</sequence>
<organism evidence="2 3">
    <name type="scientific">Bergeyella zoohelcum</name>
    <dbReference type="NCBI Taxonomy" id="1015"/>
    <lineage>
        <taxon>Bacteria</taxon>
        <taxon>Pseudomonadati</taxon>
        <taxon>Bacteroidota</taxon>
        <taxon>Flavobacteriia</taxon>
        <taxon>Flavobacteriales</taxon>
        <taxon>Weeksellaceae</taxon>
        <taxon>Bergeyella</taxon>
    </lineage>
</organism>
<dbReference type="AlphaFoldDB" id="A0A380ZVY4"/>
<name>A0A380ZVY4_9FLAO</name>
<feature type="coiled-coil region" evidence="1">
    <location>
        <begin position="131"/>
        <end position="165"/>
    </location>
</feature>
<keyword evidence="1" id="KW-0175">Coiled coil</keyword>
<evidence type="ECO:0000256" key="1">
    <source>
        <dbReference type="SAM" id="Coils"/>
    </source>
</evidence>
<evidence type="ECO:0000313" key="2">
    <source>
        <dbReference type="EMBL" id="SUV53164.1"/>
    </source>
</evidence>
<dbReference type="EMBL" id="UFTJ01000005">
    <property type="protein sequence ID" value="SUV53164.1"/>
    <property type="molecule type" value="Genomic_DNA"/>
</dbReference>
<gene>
    <name evidence="2" type="ORF">NCTC11661_02311</name>
</gene>
<protein>
    <submittedName>
        <fullName evidence="2">Uncharacterized protein</fullName>
    </submittedName>
</protein>
<dbReference type="Proteomes" id="UP000255515">
    <property type="component" value="Unassembled WGS sequence"/>
</dbReference>
<proteinExistence type="predicted"/>